<organism evidence="2">
    <name type="scientific">Leucothrix mucor</name>
    <dbReference type="NCBI Taxonomy" id="45248"/>
    <lineage>
        <taxon>Bacteria</taxon>
        <taxon>Pseudomonadati</taxon>
        <taxon>Pseudomonadota</taxon>
        <taxon>Gammaproteobacteria</taxon>
        <taxon>Thiotrichales</taxon>
        <taxon>Thiotrichaceae</taxon>
        <taxon>Leucothrix</taxon>
    </lineage>
</organism>
<gene>
    <name evidence="2" type="ORF">ENJ51_02600</name>
</gene>
<evidence type="ECO:0000256" key="1">
    <source>
        <dbReference type="SAM" id="SignalP"/>
    </source>
</evidence>
<dbReference type="AlphaFoldDB" id="A0A7V2T167"/>
<evidence type="ECO:0008006" key="3">
    <source>
        <dbReference type="Google" id="ProtNLM"/>
    </source>
</evidence>
<feature type="chain" id="PRO_5030768165" description="Sulfur globule protein CV1" evidence="1">
    <location>
        <begin position="28"/>
        <end position="133"/>
    </location>
</feature>
<comment type="caution">
    <text evidence="2">The sequence shown here is derived from an EMBL/GenBank/DDBJ whole genome shotgun (WGS) entry which is preliminary data.</text>
</comment>
<dbReference type="Proteomes" id="UP000885750">
    <property type="component" value="Unassembled WGS sequence"/>
</dbReference>
<proteinExistence type="predicted"/>
<dbReference type="EMBL" id="DRMS01000105">
    <property type="protein sequence ID" value="HFC91683.1"/>
    <property type="molecule type" value="Genomic_DNA"/>
</dbReference>
<keyword evidence="1" id="KW-0732">Signal</keyword>
<accession>A0A7V2T167</accession>
<evidence type="ECO:0000313" key="2">
    <source>
        <dbReference type="EMBL" id="HFC91683.1"/>
    </source>
</evidence>
<sequence>MKIKESAKIILLTALLAAPFAATTAQASDFFGGNDGEWKMGPNGPYWDESDWPIWTPMYWMKEMMDSFDDDNNNNMMGMGGGNNRFGNMPFGNSMPFSNNRPNYGYGMPYGAPMPAPAVPVRPAIPQSATATK</sequence>
<protein>
    <recommendedName>
        <fullName evidence="3">Sulfur globule protein CV1</fullName>
    </recommendedName>
</protein>
<feature type="signal peptide" evidence="1">
    <location>
        <begin position="1"/>
        <end position="27"/>
    </location>
</feature>
<name>A0A7V2T167_LEUMU</name>
<reference evidence="2" key="1">
    <citation type="journal article" date="2020" name="mSystems">
        <title>Genome- and Community-Level Interaction Insights into Carbon Utilization and Element Cycling Functions of Hydrothermarchaeota in Hydrothermal Sediment.</title>
        <authorList>
            <person name="Zhou Z."/>
            <person name="Liu Y."/>
            <person name="Xu W."/>
            <person name="Pan J."/>
            <person name="Luo Z.H."/>
            <person name="Li M."/>
        </authorList>
    </citation>
    <scope>NUCLEOTIDE SEQUENCE [LARGE SCALE GENOMIC DNA]</scope>
    <source>
        <strain evidence="2">HyVt-493</strain>
    </source>
</reference>